<name>A0AA41DC75_9BACT</name>
<evidence type="ECO:0000256" key="1">
    <source>
        <dbReference type="SAM" id="Phobius"/>
    </source>
</evidence>
<proteinExistence type="predicted"/>
<protein>
    <submittedName>
        <fullName evidence="2">EpsG family protein</fullName>
    </submittedName>
</protein>
<dbReference type="InterPro" id="IPR049458">
    <property type="entry name" value="EpsG-like"/>
</dbReference>
<organism evidence="2 3">
    <name type="scientific">Caecibacteroides pullorum</name>
    <dbReference type="NCBI Taxonomy" id="2725562"/>
    <lineage>
        <taxon>Bacteria</taxon>
        <taxon>Pseudomonadati</taxon>
        <taxon>Bacteroidota</taxon>
        <taxon>Bacteroidia</taxon>
        <taxon>Bacteroidales</taxon>
        <taxon>Bacteroidaceae</taxon>
        <taxon>Caecibacteroides</taxon>
    </lineage>
</organism>
<evidence type="ECO:0000313" key="3">
    <source>
        <dbReference type="Proteomes" id="UP000698924"/>
    </source>
</evidence>
<dbReference type="AlphaFoldDB" id="A0AA41DC75"/>
<keyword evidence="1" id="KW-0472">Membrane</keyword>
<feature type="transmembrane region" description="Helical" evidence="1">
    <location>
        <begin position="326"/>
        <end position="345"/>
    </location>
</feature>
<keyword evidence="1" id="KW-0812">Transmembrane</keyword>
<feature type="transmembrane region" description="Helical" evidence="1">
    <location>
        <begin position="121"/>
        <end position="153"/>
    </location>
</feature>
<keyword evidence="1" id="KW-1133">Transmembrane helix</keyword>
<comment type="caution">
    <text evidence="2">The sequence shown here is derived from an EMBL/GenBank/DDBJ whole genome shotgun (WGS) entry which is preliminary data.</text>
</comment>
<reference evidence="2 3" key="1">
    <citation type="journal article" date="2021" name="Sci. Rep.">
        <title>The distribution of antibiotic resistance genes in chicken gut microbiota commensals.</title>
        <authorList>
            <person name="Juricova H."/>
            <person name="Matiasovicova J."/>
            <person name="Kubasova T."/>
            <person name="Cejkova D."/>
            <person name="Rychlik I."/>
        </authorList>
    </citation>
    <scope>NUCLEOTIDE SEQUENCE [LARGE SCALE GENOMIC DNA]</scope>
    <source>
        <strain evidence="2 3">An421</strain>
    </source>
</reference>
<feature type="transmembrane region" description="Helical" evidence="1">
    <location>
        <begin position="31"/>
        <end position="49"/>
    </location>
</feature>
<dbReference type="Proteomes" id="UP000698924">
    <property type="component" value="Unassembled WGS sequence"/>
</dbReference>
<feature type="transmembrane region" description="Helical" evidence="1">
    <location>
        <begin position="197"/>
        <end position="221"/>
    </location>
</feature>
<dbReference type="RefSeq" id="WP_204972311.1">
    <property type="nucleotide sequence ID" value="NZ_JAAZTS010000016.1"/>
</dbReference>
<feature type="transmembrane region" description="Helical" evidence="1">
    <location>
        <begin position="277"/>
        <end position="296"/>
    </location>
</feature>
<keyword evidence="3" id="KW-1185">Reference proteome</keyword>
<feature type="transmembrane region" description="Helical" evidence="1">
    <location>
        <begin position="241"/>
        <end position="265"/>
    </location>
</feature>
<dbReference type="EMBL" id="JACJMO010000016">
    <property type="protein sequence ID" value="MBM6858047.1"/>
    <property type="molecule type" value="Genomic_DNA"/>
</dbReference>
<feature type="transmembrane region" description="Helical" evidence="1">
    <location>
        <begin position="96"/>
        <end position="114"/>
    </location>
</feature>
<feature type="transmembrane region" description="Helical" evidence="1">
    <location>
        <begin position="165"/>
        <end position="185"/>
    </location>
</feature>
<dbReference type="Pfam" id="PF14897">
    <property type="entry name" value="EpsG"/>
    <property type="match status" value="1"/>
</dbReference>
<evidence type="ECO:0000313" key="2">
    <source>
        <dbReference type="EMBL" id="MBM6858047.1"/>
    </source>
</evidence>
<sequence>MLVYIIPVVITFCASIQYDIGDHKSIWKKPIWFFLYLYLVLIIGLRFEVGGDTLNYMELYAYQENLSDWTFSFAERFQPFYSLLCALAKTIHPDFFVFQILHSAILNACLFYFFKKNTDNYFTALLVSFSFYYFYFSTEILREALAIMIFILNYDNYKKGNWVKYYLGVSIAIMFHLSALFLIVLPFIKWLRFNKFFIFIFLLSPIVFSKLSYLLGIITGVEMLTRFVVAYEDSYKYSGGFLSTIYLILRIFRYVFCPLILLFIYKVILKKGIKYEPLICLYILLGVGVYYNTIIFERFSNYITPLYMLALSDGIVYCFKRKIISLYRSTVLFCCMIFFISYSSYYMQYRLYRIWIPYYSIFNPQHVKERKLFQM</sequence>
<gene>
    <name evidence="2" type="ORF">H6D15_10625</name>
</gene>
<accession>A0AA41DC75</accession>